<protein>
    <submittedName>
        <fullName evidence="3">Putative DNA segregation ATPase FtsK/SpoIIIE-like protein</fullName>
    </submittedName>
</protein>
<feature type="domain" description="DNA-binding protein H-NS-like C-terminal" evidence="2">
    <location>
        <begin position="237"/>
        <end position="282"/>
    </location>
</feature>
<dbReference type="Gene3D" id="4.10.430.10">
    <property type="entry name" value="Histone-like protein H-NS, C-terminal domain"/>
    <property type="match status" value="1"/>
</dbReference>
<dbReference type="InterPro" id="IPR037150">
    <property type="entry name" value="H-NS_C_dom_sf"/>
</dbReference>
<dbReference type="SMART" id="SM00528">
    <property type="entry name" value="HNS"/>
    <property type="match status" value="1"/>
</dbReference>
<accession>C1D8I9</accession>
<evidence type="ECO:0000313" key="3">
    <source>
        <dbReference type="EMBL" id="ACO74779.1"/>
    </source>
</evidence>
<dbReference type="KEGG" id="lhk:LHK_01795"/>
<evidence type="ECO:0000256" key="1">
    <source>
        <dbReference type="SAM" id="MobiDB-lite"/>
    </source>
</evidence>
<organism evidence="3 4">
    <name type="scientific">Laribacter hongkongensis (strain HLHK9)</name>
    <dbReference type="NCBI Taxonomy" id="557598"/>
    <lineage>
        <taxon>Bacteria</taxon>
        <taxon>Pseudomonadati</taxon>
        <taxon>Pseudomonadota</taxon>
        <taxon>Betaproteobacteria</taxon>
        <taxon>Neisseriales</taxon>
        <taxon>Aquaspirillaceae</taxon>
        <taxon>Laribacter</taxon>
    </lineage>
</organism>
<dbReference type="RefSeq" id="WP_012697265.1">
    <property type="nucleotide sequence ID" value="NC_012559.1"/>
</dbReference>
<dbReference type="InterPro" id="IPR027444">
    <property type="entry name" value="H-NS_C_dom"/>
</dbReference>
<dbReference type="Pfam" id="PF00816">
    <property type="entry name" value="Histone_HNS"/>
    <property type="match status" value="1"/>
</dbReference>
<feature type="region of interest" description="Disordered" evidence="1">
    <location>
        <begin position="228"/>
        <end position="262"/>
    </location>
</feature>
<dbReference type="GO" id="GO:0003677">
    <property type="term" value="F:DNA binding"/>
    <property type="evidence" value="ECO:0007669"/>
    <property type="project" value="InterPro"/>
</dbReference>
<evidence type="ECO:0000259" key="2">
    <source>
        <dbReference type="SMART" id="SM00528"/>
    </source>
</evidence>
<dbReference type="eggNOG" id="COG2916">
    <property type="taxonomic scope" value="Bacteria"/>
</dbReference>
<sequence>MNAPLDFRQMTADTVGRDLLQALLMELRLLPEPWPKLSKARQDDVIDRLRARVETSIKMAVHLLASEGRTVVAGGLDQITIKDGVKAVVKFSPNAENLHELYDVAGKSVLVVVADAGNHTGGMDEVAGEPDQRVMDLGHEYHDNDGGGMDGPAASSNVIDAEPATGQMPPALPAPDEVTITDLERDQAWENGWRAAEAGEPESACPVQAGELCIQWVKGWKAWHEQQEEERAGREAATARRESTIRFRHPQNQDMTWSGRGRKPAWVQEWLDEGGSLADLDVSNDDQQAA</sequence>
<reference evidence="3 4" key="1">
    <citation type="journal article" date="2009" name="PLoS Genet.">
        <title>The complete genome and proteome of Laribacter hongkongensis reveal potential mechanisms for adaptations to different temperatures and habitats.</title>
        <authorList>
            <person name="Woo P.C."/>
            <person name="Lau S.K."/>
            <person name="Tse H."/>
            <person name="Teng J.L."/>
            <person name="Curreem S.O."/>
            <person name="Tsang A.K."/>
            <person name="Fan R.Y."/>
            <person name="Wong G.K."/>
            <person name="Huang Y."/>
            <person name="Loman N.J."/>
            <person name="Snyder L.A."/>
            <person name="Cai J.J."/>
            <person name="Huang J.D."/>
            <person name="Mak W."/>
            <person name="Pallen M.J."/>
            <person name="Lok S."/>
            <person name="Yuen K.Y."/>
        </authorList>
    </citation>
    <scope>NUCLEOTIDE SEQUENCE [LARGE SCALE GENOMIC DNA]</scope>
    <source>
        <strain evidence="3 4">HLHK9</strain>
    </source>
</reference>
<proteinExistence type="predicted"/>
<dbReference type="SUPFAM" id="SSF81273">
    <property type="entry name" value="H-NS histone-like proteins"/>
    <property type="match status" value="1"/>
</dbReference>
<gene>
    <name evidence="3" type="ordered locus">LHK_01795</name>
</gene>
<keyword evidence="4" id="KW-1185">Reference proteome</keyword>
<dbReference type="EMBL" id="CP001154">
    <property type="protein sequence ID" value="ACO74779.1"/>
    <property type="molecule type" value="Genomic_DNA"/>
</dbReference>
<dbReference type="AlphaFoldDB" id="C1D8I9"/>
<evidence type="ECO:0000313" key="4">
    <source>
        <dbReference type="Proteomes" id="UP000002010"/>
    </source>
</evidence>
<dbReference type="Proteomes" id="UP000002010">
    <property type="component" value="Chromosome"/>
</dbReference>
<name>C1D8I9_LARHH</name>
<dbReference type="HOGENOM" id="CLU_084700_0_0_4"/>
<dbReference type="STRING" id="557598.LHK_01795"/>
<feature type="compositionally biased region" description="Basic and acidic residues" evidence="1">
    <location>
        <begin position="228"/>
        <end position="245"/>
    </location>
</feature>